<dbReference type="GO" id="GO:0051604">
    <property type="term" value="P:protein maturation"/>
    <property type="evidence" value="ECO:0000318"/>
    <property type="project" value="GO_Central"/>
</dbReference>
<proteinExistence type="inferred from homology"/>
<dbReference type="AlphaFoldDB" id="Q54MZ7"/>
<dbReference type="Pfam" id="PF01106">
    <property type="entry name" value="NifU"/>
    <property type="match status" value="1"/>
</dbReference>
<protein>
    <submittedName>
        <fullName evidence="3">NIF system FeS cluster assembly domain-containing protein</fullName>
    </submittedName>
</protein>
<comment type="similarity">
    <text evidence="1">Belongs to the NifU family.</text>
</comment>
<dbReference type="PhylomeDB" id="Q54MZ7"/>
<dbReference type="VEuPathDB" id="AmoebaDB:DDB_G0285593"/>
<dbReference type="GeneID" id="8625194"/>
<dbReference type="GO" id="GO:0051539">
    <property type="term" value="F:4 iron, 4 sulfur cluster binding"/>
    <property type="evidence" value="ECO:0000318"/>
    <property type="project" value="GO_Central"/>
</dbReference>
<dbReference type="OMA" id="MHWISEV"/>
<dbReference type="FunFam" id="3.30.1370.70:FF:000001">
    <property type="entry name" value="NifU-like protein 4, mitochondrial"/>
    <property type="match status" value="1"/>
</dbReference>
<organism evidence="3 4">
    <name type="scientific">Dictyostelium discoideum</name>
    <name type="common">Social amoeba</name>
    <dbReference type="NCBI Taxonomy" id="44689"/>
    <lineage>
        <taxon>Eukaryota</taxon>
        <taxon>Amoebozoa</taxon>
        <taxon>Evosea</taxon>
        <taxon>Eumycetozoa</taxon>
        <taxon>Dictyostelia</taxon>
        <taxon>Dictyosteliales</taxon>
        <taxon>Dictyosteliaceae</taxon>
        <taxon>Dictyostelium</taxon>
    </lineage>
</organism>
<keyword evidence="4" id="KW-1185">Reference proteome</keyword>
<dbReference type="RefSeq" id="XP_638146.1">
    <property type="nucleotide sequence ID" value="XM_633054.1"/>
</dbReference>
<accession>Q54MZ7</accession>
<evidence type="ECO:0000313" key="3">
    <source>
        <dbReference type="EMBL" id="EAL64634.1"/>
    </source>
</evidence>
<dbReference type="PANTHER" id="PTHR11178:SF1">
    <property type="entry name" value="NFU1 IRON-SULFUR CLUSTER SCAFFOLD HOMOLOG, MITOCHONDRIAL"/>
    <property type="match status" value="1"/>
</dbReference>
<dbReference type="STRING" id="44689.Q54MZ7"/>
<evidence type="ECO:0000259" key="2">
    <source>
        <dbReference type="SMART" id="SM00932"/>
    </source>
</evidence>
<reference evidence="3 4" key="1">
    <citation type="journal article" date="2005" name="Nature">
        <title>The genome of the social amoeba Dictyostelium discoideum.</title>
        <authorList>
            <consortium name="The Dictyostelium discoideum Sequencing Consortium"/>
            <person name="Eichinger L."/>
            <person name="Pachebat J.A."/>
            <person name="Glockner G."/>
            <person name="Rajandream M.A."/>
            <person name="Sucgang R."/>
            <person name="Berriman M."/>
            <person name="Song J."/>
            <person name="Olsen R."/>
            <person name="Szafranski K."/>
            <person name="Xu Q."/>
            <person name="Tunggal B."/>
            <person name="Kummerfeld S."/>
            <person name="Madera M."/>
            <person name="Konfortov B.A."/>
            <person name="Rivero F."/>
            <person name="Bankier A.T."/>
            <person name="Lehmann R."/>
            <person name="Hamlin N."/>
            <person name="Davies R."/>
            <person name="Gaudet P."/>
            <person name="Fey P."/>
            <person name="Pilcher K."/>
            <person name="Chen G."/>
            <person name="Saunders D."/>
            <person name="Sodergren E."/>
            <person name="Davis P."/>
            <person name="Kerhornou A."/>
            <person name="Nie X."/>
            <person name="Hall N."/>
            <person name="Anjard C."/>
            <person name="Hemphill L."/>
            <person name="Bason N."/>
            <person name="Farbrother P."/>
            <person name="Desany B."/>
            <person name="Just E."/>
            <person name="Morio T."/>
            <person name="Rost R."/>
            <person name="Churcher C."/>
            <person name="Cooper J."/>
            <person name="Haydock S."/>
            <person name="van Driessche N."/>
            <person name="Cronin A."/>
            <person name="Goodhead I."/>
            <person name="Muzny D."/>
            <person name="Mourier T."/>
            <person name="Pain A."/>
            <person name="Lu M."/>
            <person name="Harper D."/>
            <person name="Lindsay R."/>
            <person name="Hauser H."/>
            <person name="James K."/>
            <person name="Quiles M."/>
            <person name="Madan Babu M."/>
            <person name="Saito T."/>
            <person name="Buchrieser C."/>
            <person name="Wardroper A."/>
            <person name="Felder M."/>
            <person name="Thangavelu M."/>
            <person name="Johnson D."/>
            <person name="Knights A."/>
            <person name="Loulseged H."/>
            <person name="Mungall K."/>
            <person name="Oliver K."/>
            <person name="Price C."/>
            <person name="Quail M.A."/>
            <person name="Urushihara H."/>
            <person name="Hernandez J."/>
            <person name="Rabbinowitsch E."/>
            <person name="Steffen D."/>
            <person name="Sanders M."/>
            <person name="Ma J."/>
            <person name="Kohara Y."/>
            <person name="Sharp S."/>
            <person name="Simmonds M."/>
            <person name="Spiegler S."/>
            <person name="Tivey A."/>
            <person name="Sugano S."/>
            <person name="White B."/>
            <person name="Walker D."/>
            <person name="Woodward J."/>
            <person name="Winckler T."/>
            <person name="Tanaka Y."/>
            <person name="Shaulsky G."/>
            <person name="Schleicher M."/>
            <person name="Weinstock G."/>
            <person name="Rosenthal A."/>
            <person name="Cox E.C."/>
            <person name="Chisholm R.L."/>
            <person name="Gibbs R."/>
            <person name="Loomis W.F."/>
            <person name="Platzer M."/>
            <person name="Kay R.R."/>
            <person name="Williams J."/>
            <person name="Dear P.H."/>
            <person name="Noegel A.A."/>
            <person name="Barrell B."/>
            <person name="Kuspa A."/>
        </authorList>
    </citation>
    <scope>NUCLEOTIDE SEQUENCE [LARGE SCALE GENOMIC DNA]</scope>
    <source>
        <strain evidence="3 4">AX4</strain>
    </source>
</reference>
<gene>
    <name evidence="3" type="primary">nfu1</name>
    <name evidence="3" type="ORF">DDB_G0285593</name>
</gene>
<dbReference type="Gene3D" id="3.30.300.130">
    <property type="entry name" value="Fe-S cluster assembly (FSCA)"/>
    <property type="match status" value="1"/>
</dbReference>
<dbReference type="SMART" id="SM00932">
    <property type="entry name" value="Nfu_N"/>
    <property type="match status" value="1"/>
</dbReference>
<dbReference type="GO" id="GO:0016226">
    <property type="term" value="P:iron-sulfur cluster assembly"/>
    <property type="evidence" value="ECO:0000250"/>
    <property type="project" value="dictyBase"/>
</dbReference>
<dbReference type="InParanoid" id="Q54MZ7"/>
<evidence type="ECO:0000313" key="4">
    <source>
        <dbReference type="Proteomes" id="UP000002195"/>
    </source>
</evidence>
<dbReference type="InterPro" id="IPR001075">
    <property type="entry name" value="NIF_FeS_clus_asmbl_NifU_C"/>
</dbReference>
<dbReference type="InterPro" id="IPR036498">
    <property type="entry name" value="Nfu/NifU_N_sf"/>
</dbReference>
<dbReference type="PANTHER" id="PTHR11178">
    <property type="entry name" value="IRON-SULFUR CLUSTER SCAFFOLD PROTEIN NFU-RELATED"/>
    <property type="match status" value="1"/>
</dbReference>
<dbReference type="KEGG" id="ddi:DDB_G0285593"/>
<dbReference type="FunCoup" id="Q54MZ7">
    <property type="interactions" value="526"/>
</dbReference>
<dbReference type="SUPFAM" id="SSF110836">
    <property type="entry name" value="Hypothetical protein SAV1430"/>
    <property type="match status" value="1"/>
</dbReference>
<dbReference type="Proteomes" id="UP000002195">
    <property type="component" value="Unassembled WGS sequence"/>
</dbReference>
<dbReference type="PaxDb" id="44689-DDB0266828"/>
<dbReference type="EMBL" id="AAFI02000079">
    <property type="protein sequence ID" value="EAL64634.1"/>
    <property type="molecule type" value="Genomic_DNA"/>
</dbReference>
<dbReference type="GO" id="GO:0005739">
    <property type="term" value="C:mitochondrion"/>
    <property type="evidence" value="ECO:0000250"/>
    <property type="project" value="dictyBase"/>
</dbReference>
<comment type="caution">
    <text evidence="3">The sequence shown here is derived from an EMBL/GenBank/DDBJ whole genome shotgun (WGS) entry which is preliminary data.</text>
</comment>
<dbReference type="FunFam" id="3.30.300.130:FF:000001">
    <property type="entry name" value="NFU1 iron-sulfur cluster scaffold"/>
    <property type="match status" value="1"/>
</dbReference>
<dbReference type="InterPro" id="IPR014824">
    <property type="entry name" value="Nfu/NifU_N"/>
</dbReference>
<dbReference type="SUPFAM" id="SSF117916">
    <property type="entry name" value="Fe-S cluster assembly (FSCA) domain-like"/>
    <property type="match status" value="1"/>
</dbReference>
<dbReference type="Gene3D" id="3.30.1370.70">
    <property type="entry name" value="Scaffold protein Nfu/NifU, N-terminal domain"/>
    <property type="match status" value="1"/>
</dbReference>
<dbReference type="InterPro" id="IPR034904">
    <property type="entry name" value="FSCA_dom_sf"/>
</dbReference>
<name>Q54MZ7_DICDI</name>
<dbReference type="dictyBase" id="DDB_G0285593">
    <property type="gene designation" value="nfu1"/>
</dbReference>
<evidence type="ECO:0000256" key="1">
    <source>
        <dbReference type="ARBA" id="ARBA00006420"/>
    </source>
</evidence>
<dbReference type="HOGENOM" id="CLU_060555_0_0_1"/>
<dbReference type="GO" id="GO:0005506">
    <property type="term" value="F:iron ion binding"/>
    <property type="evidence" value="ECO:0007669"/>
    <property type="project" value="InterPro"/>
</dbReference>
<dbReference type="eggNOG" id="KOG2358">
    <property type="taxonomic scope" value="Eukaryota"/>
</dbReference>
<sequence>MIINQLRNNVKRINSLSLSTFNRGSNNMKCLTSKSFFNENNNNNNTQKTIYNNINNNNRFYCTTNNNNNNNESKPKDLIDDFFKKSEDEGETKKNNSIFIQTETTPNPDSLKFIPGVQVLEEGQIIDFSDFKTSQQSPLANNLFKLDGVNRVFFSSDFISVNKYPEHEWSILKPQIYGTIIDFYHSGLPILSDPSLGNINADTMILPEDDEVVAMIKELIETRIRPTVLEDGGNIKYMGFKDGIVMVQLQGTCSSCSSSQATLKGGIERMLMHWISEVTGVIAVPDDELNQLNLDYFNSVDGDIENGKSNEKKE</sequence>
<dbReference type="SMR" id="Q54MZ7"/>
<dbReference type="Pfam" id="PF08712">
    <property type="entry name" value="Nfu_N"/>
    <property type="match status" value="1"/>
</dbReference>
<feature type="domain" description="Scaffold protein Nfu/NifU N-terminal" evidence="2">
    <location>
        <begin position="100"/>
        <end position="187"/>
    </location>
</feature>